<sequence length="361" mass="39747">MSEVQSVSTLPGTETTTNEEITGQTEDDVTSPTSSSTGIELVKEQKECSSIQGETSSAEGTEITTTKERTQFPYFKVGVVEDRNKRYRRSMEDAHCYFYDFAGVEGQGFFAIFDGHAGKQAAEWCGNHFHETFQEVLEKNPTLPIPEVFNLTFAEADQRLNESAGKHSGCTAIAALVRTDICDECNESEGTEIVARNGTDSAKKTYKRSLYTANVGDARAVLCRDGVAKRLSYDHKGSDVQEAKRVVDAGGFVLNNRVNGVLAVTRSLGDCSMKGCVVGAPYTTETALTEKDTFLILACDGLWDVCSDQEAVDLVKDVMDPQVASEKLLEYALQNFSMDNLSSWSRRMRAAAHMNDLIWHE</sequence>
<evidence type="ECO:0000259" key="7">
    <source>
        <dbReference type="PROSITE" id="PS51746"/>
    </source>
</evidence>
<comment type="caution">
    <text evidence="8">The sequence shown here is derived from an EMBL/GenBank/DDBJ whole genome shotgun (WGS) entry which is preliminary data.</text>
</comment>
<dbReference type="SMART" id="SM00332">
    <property type="entry name" value="PP2Cc"/>
    <property type="match status" value="1"/>
</dbReference>
<dbReference type="Proteomes" id="UP000789572">
    <property type="component" value="Unassembled WGS sequence"/>
</dbReference>
<keyword evidence="4 5" id="KW-0904">Protein phosphatase</keyword>
<dbReference type="PROSITE" id="PS51746">
    <property type="entry name" value="PPM_2"/>
    <property type="match status" value="1"/>
</dbReference>
<dbReference type="Pfam" id="PF00481">
    <property type="entry name" value="PP2C"/>
    <property type="match status" value="1"/>
</dbReference>
<dbReference type="InterPro" id="IPR036457">
    <property type="entry name" value="PPM-type-like_dom_sf"/>
</dbReference>
<dbReference type="AlphaFoldDB" id="A0A9N8VUH0"/>
<keyword evidence="9" id="KW-1185">Reference proteome</keyword>
<dbReference type="InterPro" id="IPR001932">
    <property type="entry name" value="PPM-type_phosphatase-like_dom"/>
</dbReference>
<reference evidence="8" key="1">
    <citation type="submission" date="2021-06" db="EMBL/GenBank/DDBJ databases">
        <authorList>
            <person name="Kallberg Y."/>
            <person name="Tangrot J."/>
            <person name="Rosling A."/>
        </authorList>
    </citation>
    <scope>NUCLEOTIDE SEQUENCE</scope>
    <source>
        <strain evidence="8">IA702</strain>
    </source>
</reference>
<dbReference type="InterPro" id="IPR015655">
    <property type="entry name" value="PP2C"/>
</dbReference>
<keyword evidence="2" id="KW-0479">Metal-binding</keyword>
<accession>A0A9N8VUH0</accession>
<evidence type="ECO:0000313" key="8">
    <source>
        <dbReference type="EMBL" id="CAG8460937.1"/>
    </source>
</evidence>
<dbReference type="CDD" id="cd00143">
    <property type="entry name" value="PP2Cc"/>
    <property type="match status" value="1"/>
</dbReference>
<dbReference type="Gene3D" id="3.60.40.10">
    <property type="entry name" value="PPM-type phosphatase domain"/>
    <property type="match status" value="1"/>
</dbReference>
<protein>
    <submittedName>
        <fullName evidence="8">4940_t:CDS:1</fullName>
    </submittedName>
</protein>
<comment type="similarity">
    <text evidence="1 5">Belongs to the PP2C family.</text>
</comment>
<evidence type="ECO:0000256" key="4">
    <source>
        <dbReference type="ARBA" id="ARBA00022912"/>
    </source>
</evidence>
<dbReference type="GO" id="GO:0046872">
    <property type="term" value="F:metal ion binding"/>
    <property type="evidence" value="ECO:0007669"/>
    <property type="project" value="UniProtKB-KW"/>
</dbReference>
<feature type="region of interest" description="Disordered" evidence="6">
    <location>
        <begin position="1"/>
        <end position="65"/>
    </location>
</feature>
<dbReference type="GO" id="GO:0004722">
    <property type="term" value="F:protein serine/threonine phosphatase activity"/>
    <property type="evidence" value="ECO:0007669"/>
    <property type="project" value="InterPro"/>
</dbReference>
<dbReference type="SUPFAM" id="SSF81606">
    <property type="entry name" value="PP2C-like"/>
    <property type="match status" value="1"/>
</dbReference>
<evidence type="ECO:0000256" key="1">
    <source>
        <dbReference type="ARBA" id="ARBA00006702"/>
    </source>
</evidence>
<evidence type="ECO:0000256" key="5">
    <source>
        <dbReference type="RuleBase" id="RU003465"/>
    </source>
</evidence>
<feature type="compositionally biased region" description="Polar residues" evidence="6">
    <location>
        <begin position="48"/>
        <end position="64"/>
    </location>
</feature>
<dbReference type="OrthoDB" id="10264738at2759"/>
<evidence type="ECO:0000313" key="9">
    <source>
        <dbReference type="Proteomes" id="UP000789572"/>
    </source>
</evidence>
<feature type="compositionally biased region" description="Low complexity" evidence="6">
    <location>
        <begin position="13"/>
        <end position="24"/>
    </location>
</feature>
<dbReference type="PANTHER" id="PTHR13832">
    <property type="entry name" value="PROTEIN PHOSPHATASE 2C"/>
    <property type="match status" value="1"/>
</dbReference>
<dbReference type="EMBL" id="CAJVPJ010000029">
    <property type="protein sequence ID" value="CAG8460937.1"/>
    <property type="molecule type" value="Genomic_DNA"/>
</dbReference>
<organism evidence="8 9">
    <name type="scientific">Paraglomus occultum</name>
    <dbReference type="NCBI Taxonomy" id="144539"/>
    <lineage>
        <taxon>Eukaryota</taxon>
        <taxon>Fungi</taxon>
        <taxon>Fungi incertae sedis</taxon>
        <taxon>Mucoromycota</taxon>
        <taxon>Glomeromycotina</taxon>
        <taxon>Glomeromycetes</taxon>
        <taxon>Paraglomerales</taxon>
        <taxon>Paraglomeraceae</taxon>
        <taxon>Paraglomus</taxon>
    </lineage>
</organism>
<evidence type="ECO:0000256" key="3">
    <source>
        <dbReference type="ARBA" id="ARBA00022801"/>
    </source>
</evidence>
<keyword evidence="3 5" id="KW-0378">Hydrolase</keyword>
<name>A0A9N8VUH0_9GLOM</name>
<dbReference type="InterPro" id="IPR000222">
    <property type="entry name" value="PP2C_BS"/>
</dbReference>
<evidence type="ECO:0000256" key="6">
    <source>
        <dbReference type="SAM" id="MobiDB-lite"/>
    </source>
</evidence>
<dbReference type="PROSITE" id="PS01032">
    <property type="entry name" value="PPM_1"/>
    <property type="match status" value="1"/>
</dbReference>
<gene>
    <name evidence="8" type="ORF">POCULU_LOCUS555</name>
</gene>
<feature type="compositionally biased region" description="Polar residues" evidence="6">
    <location>
        <begin position="1"/>
        <end position="12"/>
    </location>
</feature>
<evidence type="ECO:0000256" key="2">
    <source>
        <dbReference type="ARBA" id="ARBA00022723"/>
    </source>
</evidence>
<proteinExistence type="inferred from homology"/>
<feature type="domain" description="PPM-type phosphatase" evidence="7">
    <location>
        <begin position="76"/>
        <end position="348"/>
    </location>
</feature>
<dbReference type="PANTHER" id="PTHR13832:SF837">
    <property type="entry name" value="PROTEIN PHOSPHATASE 2C-LIKE DOMAIN-CONTAINING PROTEIN 1"/>
    <property type="match status" value="1"/>
</dbReference>